<sequence>MATIPDFTGFHLGSTWVYTPKGIKRIIVYLQGLSCDNAEFVYDFDLASIKVTCRTVHELEIRQAFNHVAANIEREEFEHIGDEIMSTDGTINLPPAGDLISRRICDPAPAEEFETAYQLYTIPSSISTYPYNAAWKQLEYELAGLKIISIIHPNDIENLKLYLNVEISCDLMGIGKVVYIGGTTYASVQDAQRRFQVLLEIYKLSTAQAHPLHVFYVDDYVEKSESEIQVDCRYMANIDPKLPITTLLDPTVVKSLSESYKRVHEKGVTIRLKLYDPMSGHHVSTFGPKILERGELNQRLEHRPSITAPAGGETHQRLTGPLLESVPNTGSLVSEWIKNHCPTPGPESDSGSHGTFDAGQSLQSGPYLDLQGRNDQSQKFGKSLASQGQESFTGPNTPIPVGSPSFNLLGSEASGNGTSDSFSSVGLVATLSKTQPHPPQNTAGGVSKTLFKQCLPPQPLPSLVKPKNTQREKSHKQGPGSCSSGSPEGSVKCDDDDEGKLKESEDRGATAVLKYPGHLAELLDELDTALSRLVSSGPYKRNFAVRAEFGRIILANVNEDCLSFNPITGPSNVWGKTPLLKALNKEGVDNFNITHFTKILSTRESDMNSMIHVARDRARLWKTSPDQTSIVYSFYCASITDNTIQFVVDIEDGKGDDAFSCSIRPYTRRVDETYDADGVIPVYVHGLRHNWDLRIMISYTELTDEIKYGDYATSLLSSLVIVKNGNSPELRFTNDTSSGVTVKTVRIGTRWRYLSSDSKGALEIKEVEQLTVEIKPNKNGLQGMIARRWEKQKPDSEKLWGLTQRWFEASVTSTEAESLFRQNIGLGLGQKADWTPEQLRESGIFYSIYGPALAMLGHMDQVGANEDNKTKWQVKRPNWGVPGA</sequence>
<dbReference type="AlphaFoldDB" id="A0AA40EBJ3"/>
<gene>
    <name evidence="3" type="ORF">B0H67DRAFT_67838</name>
</gene>
<dbReference type="Proteomes" id="UP001172102">
    <property type="component" value="Unassembled WGS sequence"/>
</dbReference>
<name>A0AA40EBJ3_9PEZI</name>
<proteinExistence type="predicted"/>
<reference evidence="3" key="1">
    <citation type="submission" date="2023-06" db="EMBL/GenBank/DDBJ databases">
        <title>Genome-scale phylogeny and comparative genomics of the fungal order Sordariales.</title>
        <authorList>
            <consortium name="Lawrence Berkeley National Laboratory"/>
            <person name="Hensen N."/>
            <person name="Bonometti L."/>
            <person name="Westerberg I."/>
            <person name="Brannstrom I.O."/>
            <person name="Guillou S."/>
            <person name="Cros-Aarteil S."/>
            <person name="Calhoun S."/>
            <person name="Haridas S."/>
            <person name="Kuo A."/>
            <person name="Mondo S."/>
            <person name="Pangilinan J."/>
            <person name="Riley R."/>
            <person name="Labutti K."/>
            <person name="Andreopoulos B."/>
            <person name="Lipzen A."/>
            <person name="Chen C."/>
            <person name="Yanf M."/>
            <person name="Daum C."/>
            <person name="Ng V."/>
            <person name="Clum A."/>
            <person name="Steindorff A."/>
            <person name="Ohm R."/>
            <person name="Martin F."/>
            <person name="Silar P."/>
            <person name="Natvig D."/>
            <person name="Lalanne C."/>
            <person name="Gautier V."/>
            <person name="Ament-Velasquez S.L."/>
            <person name="Kruys A."/>
            <person name="Hutchinson M.I."/>
            <person name="Powell A.J."/>
            <person name="Barry K."/>
            <person name="Miller A.N."/>
            <person name="Grigoriev I.V."/>
            <person name="Debuchy R."/>
            <person name="Gladieux P."/>
            <person name="Thoren M.H."/>
            <person name="Johannesson H."/>
        </authorList>
    </citation>
    <scope>NUCLEOTIDE SEQUENCE</scope>
    <source>
        <strain evidence="3">SMH4607-1</strain>
    </source>
</reference>
<evidence type="ECO:0000313" key="4">
    <source>
        <dbReference type="Proteomes" id="UP001172102"/>
    </source>
</evidence>
<feature type="domain" description="DUF7905" evidence="2">
    <location>
        <begin position="594"/>
        <end position="838"/>
    </location>
</feature>
<evidence type="ECO:0000256" key="1">
    <source>
        <dbReference type="SAM" id="MobiDB-lite"/>
    </source>
</evidence>
<feature type="region of interest" description="Disordered" evidence="1">
    <location>
        <begin position="303"/>
        <end position="419"/>
    </location>
</feature>
<comment type="caution">
    <text evidence="3">The sequence shown here is derived from an EMBL/GenBank/DDBJ whole genome shotgun (WGS) entry which is preliminary data.</text>
</comment>
<organism evidence="3 4">
    <name type="scientific">Lasiosphaeris hirsuta</name>
    <dbReference type="NCBI Taxonomy" id="260670"/>
    <lineage>
        <taxon>Eukaryota</taxon>
        <taxon>Fungi</taxon>
        <taxon>Dikarya</taxon>
        <taxon>Ascomycota</taxon>
        <taxon>Pezizomycotina</taxon>
        <taxon>Sordariomycetes</taxon>
        <taxon>Sordariomycetidae</taxon>
        <taxon>Sordariales</taxon>
        <taxon>Lasiosphaeriaceae</taxon>
        <taxon>Lasiosphaeris</taxon>
    </lineage>
</organism>
<keyword evidence="4" id="KW-1185">Reference proteome</keyword>
<feature type="region of interest" description="Disordered" evidence="1">
    <location>
        <begin position="455"/>
        <end position="508"/>
    </location>
</feature>
<feature type="compositionally biased region" description="Polar residues" evidence="1">
    <location>
        <begin position="404"/>
        <end position="419"/>
    </location>
</feature>
<dbReference type="InterPro" id="IPR057227">
    <property type="entry name" value="DUF7905"/>
</dbReference>
<feature type="compositionally biased region" description="Polar residues" evidence="1">
    <location>
        <begin position="349"/>
        <end position="364"/>
    </location>
</feature>
<evidence type="ECO:0000259" key="2">
    <source>
        <dbReference type="Pfam" id="PF25482"/>
    </source>
</evidence>
<feature type="compositionally biased region" description="Low complexity" evidence="1">
    <location>
        <begin position="478"/>
        <end position="490"/>
    </location>
</feature>
<feature type="compositionally biased region" description="Basic and acidic residues" evidence="1">
    <location>
        <begin position="499"/>
        <end position="508"/>
    </location>
</feature>
<accession>A0AA40EBJ3</accession>
<dbReference type="EMBL" id="JAUKUA010000001">
    <property type="protein sequence ID" value="KAK0731301.1"/>
    <property type="molecule type" value="Genomic_DNA"/>
</dbReference>
<dbReference type="Pfam" id="PF25482">
    <property type="entry name" value="DUF7905"/>
    <property type="match status" value="1"/>
</dbReference>
<protein>
    <recommendedName>
        <fullName evidence="2">DUF7905 domain-containing protein</fullName>
    </recommendedName>
</protein>
<feature type="compositionally biased region" description="Polar residues" evidence="1">
    <location>
        <begin position="373"/>
        <end position="396"/>
    </location>
</feature>
<evidence type="ECO:0000313" key="3">
    <source>
        <dbReference type="EMBL" id="KAK0731301.1"/>
    </source>
</evidence>